<comment type="similarity">
    <text evidence="1">Belongs to the UPF0145 family.</text>
</comment>
<dbReference type="Pfam" id="PF01906">
    <property type="entry name" value="YbjQ_1"/>
    <property type="match status" value="1"/>
</dbReference>
<protein>
    <recommendedName>
        <fullName evidence="4">Heavy metal-binding domain-containing protein</fullName>
    </recommendedName>
</protein>
<dbReference type="Proteomes" id="UP000664701">
    <property type="component" value="Chromosome"/>
</dbReference>
<dbReference type="Gene3D" id="3.30.110.70">
    <property type="entry name" value="Hypothetical protein apc22750. Chain B"/>
    <property type="match status" value="1"/>
</dbReference>
<dbReference type="EMBL" id="CP147251">
    <property type="protein sequence ID" value="WYJ75790.1"/>
    <property type="molecule type" value="Genomic_DNA"/>
</dbReference>
<gene>
    <name evidence="2" type="ORF">DOK78_000378</name>
</gene>
<dbReference type="SUPFAM" id="SSF117782">
    <property type="entry name" value="YbjQ-like"/>
    <property type="match status" value="1"/>
</dbReference>
<proteinExistence type="inferred from homology"/>
<evidence type="ECO:0000313" key="3">
    <source>
        <dbReference type="Proteomes" id="UP000664701"/>
    </source>
</evidence>
<evidence type="ECO:0000256" key="1">
    <source>
        <dbReference type="ARBA" id="ARBA00010751"/>
    </source>
</evidence>
<dbReference type="InterPro" id="IPR035439">
    <property type="entry name" value="UPF0145_dom_sf"/>
</dbReference>
<sequence length="110" mass="12349">MNTEENINYKHGGDERINRIILSTGNVNKPYVVRDIVFATAKIDVDLFDPANNPNELLADVAYKLKETAYEYGANAVINCHFEHEHTDNNIIEIFAYGTVVQFTQSTIGG</sequence>
<evidence type="ECO:0000313" key="2">
    <source>
        <dbReference type="EMBL" id="WYJ75790.1"/>
    </source>
</evidence>
<dbReference type="InterPro" id="IPR002765">
    <property type="entry name" value="UPF0145_YbjQ-like"/>
</dbReference>
<reference evidence="2 3" key="1">
    <citation type="submission" date="2024-03" db="EMBL/GenBank/DDBJ databases">
        <title>The Genome Sequence of Enterococcus sp. DIV2402.</title>
        <authorList>
            <consortium name="The Broad Institute Genomics Platform"/>
            <consortium name="The Broad Institute Microbial Omics Core"/>
            <consortium name="The Broad Institute Genomic Center for Infectious Diseases"/>
            <person name="Earl A."/>
            <person name="Manson A."/>
            <person name="Gilmore M."/>
            <person name="Schwartman J."/>
            <person name="Shea T."/>
            <person name="Abouelleil A."/>
            <person name="Cao P."/>
            <person name="Chapman S."/>
            <person name="Cusick C."/>
            <person name="Young S."/>
            <person name="Neafsey D."/>
            <person name="Nusbaum C."/>
            <person name="Birren B."/>
        </authorList>
    </citation>
    <scope>NUCLEOTIDE SEQUENCE [LARGE SCALE GENOMIC DNA]</scope>
    <source>
        <strain evidence="2 3">DIV2402</strain>
    </source>
</reference>
<evidence type="ECO:0008006" key="4">
    <source>
        <dbReference type="Google" id="ProtNLM"/>
    </source>
</evidence>
<organism evidence="2 3">
    <name type="scientific">Candidatus Enterococcus lowellii</name>
    <dbReference type="NCBI Taxonomy" id="2230877"/>
    <lineage>
        <taxon>Bacteria</taxon>
        <taxon>Bacillati</taxon>
        <taxon>Bacillota</taxon>
        <taxon>Bacilli</taxon>
        <taxon>Lactobacillales</taxon>
        <taxon>Enterococcaceae</taxon>
        <taxon>Enterococcus</taxon>
    </lineage>
</organism>
<accession>A0ABZ2SJY1</accession>
<keyword evidence="3" id="KW-1185">Reference proteome</keyword>
<dbReference type="RefSeq" id="WP_207941866.1">
    <property type="nucleotide sequence ID" value="NZ_CP147251.1"/>
</dbReference>
<name>A0ABZ2SJY1_9ENTE</name>